<evidence type="ECO:0000256" key="3">
    <source>
        <dbReference type="HAMAP-Rule" id="MF_00068"/>
    </source>
</evidence>
<dbReference type="NCBIfam" id="TIGR00274">
    <property type="entry name" value="N-acetylmuramic acid 6-phosphate etherase"/>
    <property type="match status" value="1"/>
</dbReference>
<dbReference type="Pfam" id="PF22645">
    <property type="entry name" value="GKRP_SIS_N"/>
    <property type="match status" value="1"/>
</dbReference>
<reference evidence="5 6" key="1">
    <citation type="submission" date="2021-01" db="EMBL/GenBank/DDBJ databases">
        <title>Genome public.</title>
        <authorList>
            <person name="Liu C."/>
            <person name="Sun Q."/>
        </authorList>
    </citation>
    <scope>NUCLEOTIDE SEQUENCE [LARGE SCALE GENOMIC DNA]</scope>
    <source>
        <strain evidence="5 6">YIM B02515</strain>
    </source>
</reference>
<keyword evidence="1 3" id="KW-0456">Lyase</keyword>
<feature type="domain" description="SIS" evidence="4">
    <location>
        <begin position="58"/>
        <end position="221"/>
    </location>
</feature>
<evidence type="ECO:0000256" key="2">
    <source>
        <dbReference type="ARBA" id="ARBA00023277"/>
    </source>
</evidence>
<organism evidence="5 6">
    <name type="scientific">Clostridium rhizosphaerae</name>
    <dbReference type="NCBI Taxonomy" id="2803861"/>
    <lineage>
        <taxon>Bacteria</taxon>
        <taxon>Bacillati</taxon>
        <taxon>Bacillota</taxon>
        <taxon>Clostridia</taxon>
        <taxon>Eubacteriales</taxon>
        <taxon>Clostridiaceae</taxon>
        <taxon>Clostridium</taxon>
    </lineage>
</organism>
<dbReference type="InterPro" id="IPR005488">
    <property type="entry name" value="Etherase_MurQ"/>
</dbReference>
<evidence type="ECO:0000256" key="1">
    <source>
        <dbReference type="ARBA" id="ARBA00023239"/>
    </source>
</evidence>
<keyword evidence="2 3" id="KW-0119">Carbohydrate metabolism</keyword>
<sequence>MKIEKLEKLVTEGRNPRTMNIDSVSTLEMIEMINEEDKKVAEAVGEAKESIAKAVDIIADRLSKGGRLIYTGAGTSGRLGILDASECPPTYGVSFDLVQGLIAGGHTAIFKAVEGAEDNKELGKTDLIEKNLTDKDVVCGIAASGRTPYVIGGMEYAKEVGAAAICVTMNPESEMAKVADVPIAVVVGPEVIMGSTRMKSGTAQKLVLNMLTTGTMIKLGKVYSNLMIDVQSTNEKLVARAKRITMMATGEIEENVVKILNETNFDVKLSVVMIKTGLDKESARKLLDKNKGYVQKAIEASK</sequence>
<keyword evidence="6" id="KW-1185">Reference proteome</keyword>
<comment type="pathway">
    <text evidence="3">Amino-sugar metabolism; N-acetylmuramate degradation.</text>
</comment>
<dbReference type="CDD" id="cd05007">
    <property type="entry name" value="SIS_Etherase"/>
    <property type="match status" value="1"/>
</dbReference>
<dbReference type="RefSeq" id="WP_202750101.1">
    <property type="nucleotide sequence ID" value="NZ_JAESWC010000014.1"/>
</dbReference>
<dbReference type="HAMAP" id="MF_00068">
    <property type="entry name" value="MurQ"/>
    <property type="match status" value="1"/>
</dbReference>
<dbReference type="NCBIfam" id="NF009222">
    <property type="entry name" value="PRK12570.1"/>
    <property type="match status" value="1"/>
</dbReference>
<dbReference type="InterPro" id="IPR046348">
    <property type="entry name" value="SIS_dom_sf"/>
</dbReference>
<comment type="catalytic activity">
    <reaction evidence="3">
        <text>N-acetyl-D-muramate 6-phosphate + H2O = N-acetyl-D-glucosamine 6-phosphate + (R)-lactate</text>
        <dbReference type="Rhea" id="RHEA:26410"/>
        <dbReference type="ChEBI" id="CHEBI:15377"/>
        <dbReference type="ChEBI" id="CHEBI:16004"/>
        <dbReference type="ChEBI" id="CHEBI:57513"/>
        <dbReference type="ChEBI" id="CHEBI:58722"/>
        <dbReference type="EC" id="4.2.1.126"/>
    </reaction>
</comment>
<evidence type="ECO:0000313" key="5">
    <source>
        <dbReference type="EMBL" id="MBL4937347.1"/>
    </source>
</evidence>
<gene>
    <name evidence="3 5" type="primary">murQ</name>
    <name evidence="5" type="ORF">JK636_16590</name>
</gene>
<comment type="caution">
    <text evidence="5">The sequence shown here is derived from an EMBL/GenBank/DDBJ whole genome shotgun (WGS) entry which is preliminary data.</text>
</comment>
<protein>
    <recommendedName>
        <fullName evidence="3">N-acetylmuramic acid 6-phosphate etherase</fullName>
        <shortName evidence="3">MurNAc-6-P etherase</shortName>
        <ecNumber evidence="3">4.2.1.126</ecNumber>
    </recommendedName>
    <alternativeName>
        <fullName evidence="3">N-acetylmuramic acid 6-phosphate hydrolase</fullName>
    </alternativeName>
    <alternativeName>
        <fullName evidence="3">N-acetylmuramic acid 6-phosphate lyase</fullName>
    </alternativeName>
</protein>
<dbReference type="PANTHER" id="PTHR10088:SF4">
    <property type="entry name" value="GLUCOKINASE REGULATORY PROTEIN"/>
    <property type="match status" value="1"/>
</dbReference>
<dbReference type="InterPro" id="IPR040190">
    <property type="entry name" value="MURQ/GCKR"/>
</dbReference>
<feature type="active site" description="Proton donor" evidence="3">
    <location>
        <position position="86"/>
    </location>
</feature>
<dbReference type="NCBIfam" id="NF003915">
    <property type="entry name" value="PRK05441.1"/>
    <property type="match status" value="1"/>
</dbReference>
<accession>A0ABS1TE50</accession>
<dbReference type="Gene3D" id="1.10.8.1080">
    <property type="match status" value="1"/>
</dbReference>
<feature type="active site" evidence="3">
    <location>
        <position position="117"/>
    </location>
</feature>
<evidence type="ECO:0000259" key="4">
    <source>
        <dbReference type="PROSITE" id="PS51464"/>
    </source>
</evidence>
<dbReference type="SUPFAM" id="SSF53697">
    <property type="entry name" value="SIS domain"/>
    <property type="match status" value="1"/>
</dbReference>
<dbReference type="InterPro" id="IPR001347">
    <property type="entry name" value="SIS_dom"/>
</dbReference>
<name>A0ABS1TE50_9CLOT</name>
<dbReference type="InterPro" id="IPR005486">
    <property type="entry name" value="Glucokinase_regulatory_CS"/>
</dbReference>
<comment type="function">
    <text evidence="3">Specifically catalyzes the cleavage of the D-lactyl ether substituent of MurNAc 6-phosphate, producing GlcNAc 6-phosphate and D-lactate.</text>
</comment>
<dbReference type="EC" id="4.2.1.126" evidence="3"/>
<comment type="similarity">
    <text evidence="3">Belongs to the GCKR-like family. MurNAc-6-P etherase subfamily.</text>
</comment>
<dbReference type="PROSITE" id="PS51464">
    <property type="entry name" value="SIS"/>
    <property type="match status" value="1"/>
</dbReference>
<proteinExistence type="inferred from homology"/>
<comment type="subunit">
    <text evidence="3">Homodimer.</text>
</comment>
<dbReference type="PANTHER" id="PTHR10088">
    <property type="entry name" value="GLUCOKINASE REGULATORY PROTEIN"/>
    <property type="match status" value="1"/>
</dbReference>
<comment type="miscellaneous">
    <text evidence="3">A lyase-type mechanism (elimination/hydration) is suggested for the cleavage of the lactyl ether bond of MurNAc 6-phosphate, with the formation of an alpha,beta-unsaturated aldehyde intermediate with (E)-stereochemistry, followed by the syn addition of water to give product.</text>
</comment>
<dbReference type="PROSITE" id="PS01272">
    <property type="entry name" value="GCKR"/>
    <property type="match status" value="1"/>
</dbReference>
<evidence type="ECO:0000313" key="6">
    <source>
        <dbReference type="Proteomes" id="UP000632377"/>
    </source>
</evidence>
<dbReference type="GO" id="GO:0016829">
    <property type="term" value="F:lyase activity"/>
    <property type="evidence" value="ECO:0007669"/>
    <property type="project" value="UniProtKB-KW"/>
</dbReference>
<dbReference type="Proteomes" id="UP000632377">
    <property type="component" value="Unassembled WGS sequence"/>
</dbReference>
<dbReference type="Gene3D" id="3.40.50.10490">
    <property type="entry name" value="Glucose-6-phosphate isomerase like protein, domain 1"/>
    <property type="match status" value="1"/>
</dbReference>
<dbReference type="EMBL" id="JAESWC010000014">
    <property type="protein sequence ID" value="MBL4937347.1"/>
    <property type="molecule type" value="Genomic_DNA"/>
</dbReference>